<name>A0ACB9RGG6_9MYRT</name>
<protein>
    <submittedName>
        <fullName evidence="1">Uncharacterized protein</fullName>
    </submittedName>
</protein>
<dbReference type="EMBL" id="CM042883">
    <property type="protein sequence ID" value="KAI4376699.1"/>
    <property type="molecule type" value="Genomic_DNA"/>
</dbReference>
<sequence>MSCVWLVVSYRRHDPCLDISMDLEPHPCSPAKATSLKSHRPCNGEVEGTRAGQGSAIPTLMGCLDSFTRPERFGSDQKLFCQQCQMSQGYRKQMSIRKLPLVSCFHIKQFEQSSTKKMYRKIDRYMHFPFSLDMTPYLSFTILRRRFGNRVFPLHGPLCDLRLSNRWYKCDDAWITQVNDKIVMAAQGYLMFYVQKIFWHKVSDKMPLLADRNLTV</sequence>
<gene>
    <name evidence="1" type="ORF">MLD38_014433</name>
</gene>
<evidence type="ECO:0000313" key="2">
    <source>
        <dbReference type="Proteomes" id="UP001057402"/>
    </source>
</evidence>
<dbReference type="Proteomes" id="UP001057402">
    <property type="component" value="Chromosome 4"/>
</dbReference>
<comment type="caution">
    <text evidence="1">The sequence shown here is derived from an EMBL/GenBank/DDBJ whole genome shotgun (WGS) entry which is preliminary data.</text>
</comment>
<organism evidence="1 2">
    <name type="scientific">Melastoma candidum</name>
    <dbReference type="NCBI Taxonomy" id="119954"/>
    <lineage>
        <taxon>Eukaryota</taxon>
        <taxon>Viridiplantae</taxon>
        <taxon>Streptophyta</taxon>
        <taxon>Embryophyta</taxon>
        <taxon>Tracheophyta</taxon>
        <taxon>Spermatophyta</taxon>
        <taxon>Magnoliopsida</taxon>
        <taxon>eudicotyledons</taxon>
        <taxon>Gunneridae</taxon>
        <taxon>Pentapetalae</taxon>
        <taxon>rosids</taxon>
        <taxon>malvids</taxon>
        <taxon>Myrtales</taxon>
        <taxon>Melastomataceae</taxon>
        <taxon>Melastomatoideae</taxon>
        <taxon>Melastomateae</taxon>
        <taxon>Melastoma</taxon>
    </lineage>
</organism>
<reference evidence="2" key="1">
    <citation type="journal article" date="2023" name="Front. Plant Sci.">
        <title>Chromosomal-level genome assembly of Melastoma candidum provides insights into trichome evolution.</title>
        <authorList>
            <person name="Zhong Y."/>
            <person name="Wu W."/>
            <person name="Sun C."/>
            <person name="Zou P."/>
            <person name="Liu Y."/>
            <person name="Dai S."/>
            <person name="Zhou R."/>
        </authorList>
    </citation>
    <scope>NUCLEOTIDE SEQUENCE [LARGE SCALE GENOMIC DNA]</scope>
</reference>
<evidence type="ECO:0000313" key="1">
    <source>
        <dbReference type="EMBL" id="KAI4376699.1"/>
    </source>
</evidence>
<proteinExistence type="predicted"/>
<keyword evidence="2" id="KW-1185">Reference proteome</keyword>
<accession>A0ACB9RGG6</accession>